<dbReference type="EMBL" id="JAANOU010000001">
    <property type="protein sequence ID" value="NIH81263.1"/>
    <property type="molecule type" value="Genomic_DNA"/>
</dbReference>
<evidence type="ECO:0000256" key="4">
    <source>
        <dbReference type="ARBA" id="ARBA00022692"/>
    </source>
</evidence>
<comment type="subcellular location">
    <subcellularLocation>
        <location evidence="1">Cell membrane</location>
        <topology evidence="1">Multi-pass membrane protein</topology>
    </subcellularLocation>
</comment>
<proteinExistence type="inferred from homology"/>
<evidence type="ECO:0000256" key="8">
    <source>
        <dbReference type="SAM" id="Phobius"/>
    </source>
</evidence>
<dbReference type="GO" id="GO:0016757">
    <property type="term" value="F:glycosyltransferase activity"/>
    <property type="evidence" value="ECO:0007669"/>
    <property type="project" value="UniProtKB-KW"/>
</dbReference>
<dbReference type="Proteomes" id="UP000754495">
    <property type="component" value="Unassembled WGS sequence"/>
</dbReference>
<feature type="transmembrane region" description="Helical" evidence="8">
    <location>
        <begin position="366"/>
        <end position="388"/>
    </location>
</feature>
<sequence>MRYGSTAERVRLGLELLLAVVLFAAFVYYAHGLRKWPADVDVYRLGADTFLKGHSIYTELPISPVGGGLPYTYPPFSAVLFTPLAIIPPSIGYPLLTAASCLALFPIVLAYRKASPELRGLLAKPWMVVAGACAMVVAHPIVITIYWGQINVLLMMLVALDVLWPNPRWPRGVLIGIAAAVKLTPAGFVLIFLLRKDFRAVVTSFVSFLVMTAIAFVLMPRDSWTYWTDRVFHATGMNIGEIHANESVSATFEKLHMTGTALTIAGGVGVIAVVVMTFLGTARALRDENLPMALGVNAAGVLLISPISWSHHWVLALPTAALVLVMGVQKNNKWLIVSGWVAVVILWLAPHYWVPIDWRIWNHAQQLVASSYQIVAGAFLVVMTVRWFRGRGKPAPPEDLDLELASELTRPTVAAVERPVAGVRTAARAGEEG</sequence>
<keyword evidence="4 8" id="KW-0812">Transmembrane</keyword>
<evidence type="ECO:0000256" key="6">
    <source>
        <dbReference type="ARBA" id="ARBA00023136"/>
    </source>
</evidence>
<dbReference type="Pfam" id="PF09594">
    <property type="entry name" value="GT87"/>
    <property type="match status" value="1"/>
</dbReference>
<name>A0ABX0SWF7_9PSEU</name>
<evidence type="ECO:0000256" key="3">
    <source>
        <dbReference type="ARBA" id="ARBA00022679"/>
    </source>
</evidence>
<evidence type="ECO:0000313" key="9">
    <source>
        <dbReference type="EMBL" id="NIH81263.1"/>
    </source>
</evidence>
<dbReference type="InterPro" id="IPR018584">
    <property type="entry name" value="GT87"/>
</dbReference>
<evidence type="ECO:0000256" key="5">
    <source>
        <dbReference type="ARBA" id="ARBA00022989"/>
    </source>
</evidence>
<comment type="similarity">
    <text evidence="7">Belongs to the glycosyltransferase 87 family.</text>
</comment>
<gene>
    <name evidence="9" type="ORF">FHX46_003793</name>
</gene>
<evidence type="ECO:0000256" key="2">
    <source>
        <dbReference type="ARBA" id="ARBA00022475"/>
    </source>
</evidence>
<keyword evidence="6 8" id="KW-0472">Membrane</keyword>
<feature type="transmembrane region" description="Helical" evidence="8">
    <location>
        <begin position="335"/>
        <end position="354"/>
    </location>
</feature>
<keyword evidence="3 9" id="KW-0808">Transferase</keyword>
<feature type="transmembrane region" description="Helical" evidence="8">
    <location>
        <begin position="91"/>
        <end position="111"/>
    </location>
</feature>
<accession>A0ABX0SWF7</accession>
<feature type="transmembrane region" description="Helical" evidence="8">
    <location>
        <begin position="12"/>
        <end position="31"/>
    </location>
</feature>
<keyword evidence="9" id="KW-0328">Glycosyltransferase</keyword>
<feature type="transmembrane region" description="Helical" evidence="8">
    <location>
        <begin position="123"/>
        <end position="147"/>
    </location>
</feature>
<evidence type="ECO:0000313" key="10">
    <source>
        <dbReference type="Proteomes" id="UP000754495"/>
    </source>
</evidence>
<feature type="transmembrane region" description="Helical" evidence="8">
    <location>
        <begin position="289"/>
        <end position="307"/>
    </location>
</feature>
<evidence type="ECO:0000256" key="7">
    <source>
        <dbReference type="ARBA" id="ARBA00024033"/>
    </source>
</evidence>
<comment type="caution">
    <text evidence="9">The sequence shown here is derived from an EMBL/GenBank/DDBJ whole genome shotgun (WGS) entry which is preliminary data.</text>
</comment>
<dbReference type="RefSeq" id="WP_208400197.1">
    <property type="nucleotide sequence ID" value="NZ_JAANOU010000001.1"/>
</dbReference>
<keyword evidence="2" id="KW-1003">Cell membrane</keyword>
<keyword evidence="10" id="KW-1185">Reference proteome</keyword>
<feature type="transmembrane region" description="Helical" evidence="8">
    <location>
        <begin position="261"/>
        <end position="282"/>
    </location>
</feature>
<keyword evidence="5 8" id="KW-1133">Transmembrane helix</keyword>
<feature type="transmembrane region" description="Helical" evidence="8">
    <location>
        <begin position="173"/>
        <end position="194"/>
    </location>
</feature>
<dbReference type="EC" id="2.4.1.-" evidence="9"/>
<reference evidence="9 10" key="1">
    <citation type="submission" date="2020-03" db="EMBL/GenBank/DDBJ databases">
        <title>Sequencing the genomes of 1000 actinobacteria strains.</title>
        <authorList>
            <person name="Klenk H.-P."/>
        </authorList>
    </citation>
    <scope>NUCLEOTIDE SEQUENCE [LARGE SCALE GENOMIC DNA]</scope>
    <source>
        <strain evidence="9 10">DSM 45668</strain>
    </source>
</reference>
<protein>
    <submittedName>
        <fullName evidence="9">Alpha-1,2-mannosyltransferase</fullName>
        <ecNumber evidence="9">2.4.1.-</ecNumber>
    </submittedName>
</protein>
<feature type="transmembrane region" description="Helical" evidence="8">
    <location>
        <begin position="201"/>
        <end position="219"/>
    </location>
</feature>
<organism evidence="9 10">
    <name type="scientific">Amycolatopsis viridis</name>
    <dbReference type="NCBI Taxonomy" id="185678"/>
    <lineage>
        <taxon>Bacteria</taxon>
        <taxon>Bacillati</taxon>
        <taxon>Actinomycetota</taxon>
        <taxon>Actinomycetes</taxon>
        <taxon>Pseudonocardiales</taxon>
        <taxon>Pseudonocardiaceae</taxon>
        <taxon>Amycolatopsis</taxon>
    </lineage>
</organism>
<evidence type="ECO:0000256" key="1">
    <source>
        <dbReference type="ARBA" id="ARBA00004651"/>
    </source>
</evidence>